<evidence type="ECO:0008006" key="3">
    <source>
        <dbReference type="Google" id="ProtNLM"/>
    </source>
</evidence>
<dbReference type="SUPFAM" id="SSF51126">
    <property type="entry name" value="Pectin lyase-like"/>
    <property type="match status" value="1"/>
</dbReference>
<evidence type="ECO:0000313" key="2">
    <source>
        <dbReference type="Proteomes" id="UP000199226"/>
    </source>
</evidence>
<reference evidence="2" key="1">
    <citation type="submission" date="2016-10" db="EMBL/GenBank/DDBJ databases">
        <authorList>
            <person name="Varghese N."/>
            <person name="Submissions S."/>
        </authorList>
    </citation>
    <scope>NUCLEOTIDE SEQUENCE [LARGE SCALE GENOMIC DNA]</scope>
    <source>
        <strain evidence="2">DSM 24536</strain>
    </source>
</reference>
<dbReference type="InterPro" id="IPR011050">
    <property type="entry name" value="Pectin_lyase_fold/virulence"/>
</dbReference>
<dbReference type="OrthoDB" id="1521716at2"/>
<dbReference type="PANTHER" id="PTHR41339">
    <property type="entry name" value="LIPL48"/>
    <property type="match status" value="1"/>
</dbReference>
<organism evidence="1 2">
    <name type="scientific">Daejeonella rubra</name>
    <dbReference type="NCBI Taxonomy" id="990371"/>
    <lineage>
        <taxon>Bacteria</taxon>
        <taxon>Pseudomonadati</taxon>
        <taxon>Bacteroidota</taxon>
        <taxon>Sphingobacteriia</taxon>
        <taxon>Sphingobacteriales</taxon>
        <taxon>Sphingobacteriaceae</taxon>
        <taxon>Daejeonella</taxon>
    </lineage>
</organism>
<dbReference type="PROSITE" id="PS51257">
    <property type="entry name" value="PROKAR_LIPOPROTEIN"/>
    <property type="match status" value="1"/>
</dbReference>
<proteinExistence type="predicted"/>
<dbReference type="RefSeq" id="WP_090705321.1">
    <property type="nucleotide sequence ID" value="NZ_FNHH01000018.1"/>
</dbReference>
<dbReference type="STRING" id="990371.SAMN05421813_1182"/>
<protein>
    <recommendedName>
        <fullName evidence="3">Right handed beta helix region</fullName>
    </recommendedName>
</protein>
<dbReference type="EMBL" id="FNHH01000018">
    <property type="protein sequence ID" value="SDM63762.1"/>
    <property type="molecule type" value="Genomic_DNA"/>
</dbReference>
<keyword evidence="2" id="KW-1185">Reference proteome</keyword>
<sequence length="472" mass="50457">MKNIIKSALIPSLVLILGFTSCKKDSANLIDVNPLTPENIILSGEIKSSLSLKENSTYTLKGRVSVINNSVLTIPAGTQILVESAATALDKGALIISRGSKININGTKEKPVVFTSAATSKAPGDWIGIIVMGKASTNGPGGMLNIAGHAVNVDSQFGGSDDTDNSGSIKYLRIEYAGGLNPAQEEEWALDMTSGLSLNGVGSGTTIENVMVKHSRDDAFQFVGGTVNAKYLIAYNNGDDNFDFDRGYRGKLQFIISYNPTGSAVAIRAHGMESLNDKDASDIMPYTRPVISNMTIIGPEGIDIDMTHQNQGIYIRKNTRFNVQNSIIAGYSNGGLMLCPRTKPLLLNNLGSEFKYNLVNADIQTRSFTYDDGPSGIVIIPDPEVSGYAVQLQDNVIQKQSINRNKIVGTTDLQLKRVYMSSPDLTPEAGSPALISANLSGADFSTFFTAAAHVGAIGTDNWTASGVWANWQ</sequence>
<gene>
    <name evidence="1" type="ORF">SAMN05421813_1182</name>
</gene>
<dbReference type="Proteomes" id="UP000199226">
    <property type="component" value="Unassembled WGS sequence"/>
</dbReference>
<dbReference type="PANTHER" id="PTHR41339:SF1">
    <property type="entry name" value="SECRETED PROTEIN"/>
    <property type="match status" value="1"/>
</dbReference>
<dbReference type="AlphaFoldDB" id="A0A1G9UV26"/>
<name>A0A1G9UV26_9SPHI</name>
<accession>A0A1G9UV26</accession>
<evidence type="ECO:0000313" key="1">
    <source>
        <dbReference type="EMBL" id="SDM63762.1"/>
    </source>
</evidence>